<evidence type="ECO:0000313" key="3">
    <source>
        <dbReference type="Proteomes" id="UP000217696"/>
    </source>
</evidence>
<dbReference type="KEGG" id="asoc:CB4_04009"/>
<dbReference type="InterPro" id="IPR039561">
    <property type="entry name" value="Peptidase_M15C"/>
</dbReference>
<dbReference type="AlphaFoldDB" id="A0A0U5BFK3"/>
<accession>A0A0U5BFK3</accession>
<evidence type="ECO:0000313" key="2">
    <source>
        <dbReference type="EMBL" id="BAU29772.1"/>
    </source>
</evidence>
<reference evidence="2 3" key="1">
    <citation type="submission" date="2015-12" db="EMBL/GenBank/DDBJ databases">
        <title>Genome sequence of Aneurinibacillus soli.</title>
        <authorList>
            <person name="Lee J.S."/>
            <person name="Lee K.C."/>
            <person name="Kim K.K."/>
            <person name="Lee B.W."/>
        </authorList>
    </citation>
    <scope>NUCLEOTIDE SEQUENCE [LARGE SCALE GENOMIC DNA]</scope>
    <source>
        <strain evidence="2 3">CB4</strain>
    </source>
</reference>
<dbReference type="InterPro" id="IPR009045">
    <property type="entry name" value="Zn_M74/Hedgehog-like"/>
</dbReference>
<keyword evidence="2" id="KW-0378">Hydrolase</keyword>
<dbReference type="Proteomes" id="UP000217696">
    <property type="component" value="Chromosome"/>
</dbReference>
<dbReference type="EC" id="3.4.-.-" evidence="2"/>
<dbReference type="SUPFAM" id="SSF55166">
    <property type="entry name" value="Hedgehog/DD-peptidase"/>
    <property type="match status" value="1"/>
</dbReference>
<dbReference type="Gene3D" id="3.30.1380.10">
    <property type="match status" value="1"/>
</dbReference>
<sequence>MTITWDWLVQKNFRLNDANVHPTVRQKAWDAIFELWQKGIYVLITQGYRSIAEQNDLYAQGRTKPGKIVTNARGGQSYHNYGLAIDFALYTKDGKDVTWDDSSAEWQQVVRVFKSKGFAWGGDFNTFKDTPHFEMTFGYRCSQLQTGQGPARPATVVVIPEPAASAVTNQEQTCSIIINGAKLDARGIIRDNLSYLPVRAVGNAAGVTVGFENGKAMLGAGILQTTIVIGETGYAQGREIAQVLGYVIEWDQNTWTVTLTKGKR</sequence>
<dbReference type="GO" id="GO:0008233">
    <property type="term" value="F:peptidase activity"/>
    <property type="evidence" value="ECO:0007669"/>
    <property type="project" value="InterPro"/>
</dbReference>
<dbReference type="CDD" id="cd14845">
    <property type="entry name" value="L-Ala-D-Glu_peptidase_like"/>
    <property type="match status" value="1"/>
</dbReference>
<proteinExistence type="predicted"/>
<dbReference type="RefSeq" id="WP_269459513.1">
    <property type="nucleotide sequence ID" value="NZ_AP017312.1"/>
</dbReference>
<organism evidence="2 3">
    <name type="scientific">Aneurinibacillus soli</name>
    <dbReference type="NCBI Taxonomy" id="1500254"/>
    <lineage>
        <taxon>Bacteria</taxon>
        <taxon>Bacillati</taxon>
        <taxon>Bacillota</taxon>
        <taxon>Bacilli</taxon>
        <taxon>Bacillales</taxon>
        <taxon>Paenibacillaceae</taxon>
        <taxon>Aneurinibacillus group</taxon>
        <taxon>Aneurinibacillus</taxon>
    </lineage>
</organism>
<evidence type="ECO:0000259" key="1">
    <source>
        <dbReference type="Pfam" id="PF13539"/>
    </source>
</evidence>
<keyword evidence="3" id="KW-1185">Reference proteome</keyword>
<name>A0A0U5BFK3_9BACL</name>
<dbReference type="Pfam" id="PF13539">
    <property type="entry name" value="Peptidase_M15_4"/>
    <property type="match status" value="1"/>
</dbReference>
<protein>
    <submittedName>
        <fullName evidence="2">Peptidoglycan L-alanyl-D-glutamate endopeptidase CwlK</fullName>
        <ecNumber evidence="2">3.4.-.-</ecNumber>
    </submittedName>
</protein>
<gene>
    <name evidence="2" type="primary">cwlK_3</name>
    <name evidence="2" type="ORF">CB4_04009</name>
</gene>
<dbReference type="EMBL" id="AP017312">
    <property type="protein sequence ID" value="BAU29772.1"/>
    <property type="molecule type" value="Genomic_DNA"/>
</dbReference>
<feature type="domain" description="Peptidase M15C" evidence="1">
    <location>
        <begin position="72"/>
        <end position="135"/>
    </location>
</feature>